<dbReference type="Proteomes" id="UP000076490">
    <property type="component" value="Unassembled WGS sequence"/>
</dbReference>
<name>A0A165GIL1_9BACL</name>
<dbReference type="OrthoDB" id="9812136at2"/>
<protein>
    <recommendedName>
        <fullName evidence="4">DUF378 domain-containing protein</fullName>
    </recommendedName>
</protein>
<evidence type="ECO:0000313" key="2">
    <source>
        <dbReference type="EMBL" id="KZE36519.1"/>
    </source>
</evidence>
<evidence type="ECO:0008006" key="4">
    <source>
        <dbReference type="Google" id="ProtNLM"/>
    </source>
</evidence>
<comment type="caution">
    <text evidence="2">The sequence shown here is derived from an EMBL/GenBank/DDBJ whole genome shotgun (WGS) entry which is preliminary data.</text>
</comment>
<dbReference type="PANTHER" id="PTHR37304:SF1">
    <property type="entry name" value="MEMBRANE PROTEIN"/>
    <property type="match status" value="1"/>
</dbReference>
<organism evidence="2 3">
    <name type="scientific">Bhargavaea cecembensis</name>
    <dbReference type="NCBI Taxonomy" id="394098"/>
    <lineage>
        <taxon>Bacteria</taxon>
        <taxon>Bacillati</taxon>
        <taxon>Bacillota</taxon>
        <taxon>Bacilli</taxon>
        <taxon>Bacillales</taxon>
        <taxon>Caryophanaceae</taxon>
        <taxon>Bhargavaea</taxon>
    </lineage>
</organism>
<sequence length="90" mass="10182">MEAFRKIALALTIIGALNWGLVSLFDFDAVATLAGGRDTIMARIIYGIVAIAGLVSLSYLFRDEPERHHRIERDDYEWQTRPPAGMMEEK</sequence>
<reference evidence="2 3" key="1">
    <citation type="submission" date="2016-01" db="EMBL/GenBank/DDBJ databases">
        <title>Whole genome sequencing of Bhargavaea cecembensis T14.</title>
        <authorList>
            <person name="Hong K.W."/>
        </authorList>
    </citation>
    <scope>NUCLEOTIDE SEQUENCE [LARGE SCALE GENOMIC DNA]</scope>
    <source>
        <strain evidence="2 3">T14</strain>
    </source>
</reference>
<keyword evidence="1" id="KW-0472">Membrane</keyword>
<evidence type="ECO:0000313" key="3">
    <source>
        <dbReference type="Proteomes" id="UP000076490"/>
    </source>
</evidence>
<accession>A0A165GIL1</accession>
<dbReference type="AlphaFoldDB" id="A0A165GIL1"/>
<feature type="transmembrane region" description="Helical" evidence="1">
    <location>
        <begin position="40"/>
        <end position="61"/>
    </location>
</feature>
<keyword evidence="1" id="KW-1133">Transmembrane helix</keyword>
<keyword evidence="1" id="KW-0812">Transmembrane</keyword>
<gene>
    <name evidence="2" type="ORF">AV656_15400</name>
</gene>
<dbReference type="InterPro" id="IPR007211">
    <property type="entry name" value="DUF378"/>
</dbReference>
<dbReference type="EMBL" id="LQNT01000013">
    <property type="protein sequence ID" value="KZE36519.1"/>
    <property type="molecule type" value="Genomic_DNA"/>
</dbReference>
<dbReference type="Pfam" id="PF04070">
    <property type="entry name" value="DUF378"/>
    <property type="match status" value="1"/>
</dbReference>
<proteinExistence type="predicted"/>
<evidence type="ECO:0000256" key="1">
    <source>
        <dbReference type="SAM" id="Phobius"/>
    </source>
</evidence>
<dbReference type="PANTHER" id="PTHR37304">
    <property type="entry name" value="MEMBRANE PROTEIN-RELATED"/>
    <property type="match status" value="1"/>
</dbReference>
<dbReference type="RefSeq" id="WP_063183837.1">
    <property type="nucleotide sequence ID" value="NZ_LQNT01000013.1"/>
</dbReference>